<dbReference type="EMBL" id="MDSU01000018">
    <property type="protein sequence ID" value="OSS41243.1"/>
    <property type="molecule type" value="Genomic_DNA"/>
</dbReference>
<sequence length="255" mass="28105">MSKVNVEIEDNVAIVYMNNLEKRNALDESLSAELLENIKSLSQNDSVHAVILTSAGNVFCAGGDIKEFASGVELKAIDHYFKKSINVDVLRIVDILKKPLIAAVSGYALGGGFGLVANAHIVVSHPNTRFGLTEINLGILPYVIFPYVKRAIGERNAVALTLTGNIISSEEAYRIGLVHYIDEKPLEKAKEIAKSIAQKSPLVLKLLMESINVSRNPLWESDYLSLLRIVNFSSEDLKIGIESFLNKQKPQWKGK</sequence>
<dbReference type="InterPro" id="IPR051683">
    <property type="entry name" value="Enoyl-CoA_Hydratase/Isomerase"/>
</dbReference>
<dbReference type="InterPro" id="IPR029045">
    <property type="entry name" value="ClpP/crotonase-like_dom_sf"/>
</dbReference>
<dbReference type="InterPro" id="IPR001753">
    <property type="entry name" value="Enoyl-CoA_hydra/iso"/>
</dbReference>
<dbReference type="EC" id="4.2.1.17" evidence="2"/>
<dbReference type="RefSeq" id="WP_086033519.1">
    <property type="nucleotide sequence ID" value="NZ_MDSU01000018.1"/>
</dbReference>
<evidence type="ECO:0000313" key="2">
    <source>
        <dbReference type="EMBL" id="OSS41243.1"/>
    </source>
</evidence>
<name>A0A1X4XUN1_9BACT</name>
<keyword evidence="2" id="KW-0456">Lyase</keyword>
<dbReference type="Proteomes" id="UP000194141">
    <property type="component" value="Unassembled WGS sequence"/>
</dbReference>
<evidence type="ECO:0000256" key="1">
    <source>
        <dbReference type="ARBA" id="ARBA00005254"/>
    </source>
</evidence>
<reference evidence="2 3" key="1">
    <citation type="journal article" date="2017" name="Front. Microbiol.">
        <title>Genome Sequence of Desulfurella amilsii Strain TR1 and Comparative Genomics of Desulfurellaceae Family.</title>
        <authorList>
            <person name="Florentino A.P."/>
            <person name="Stams A.J."/>
            <person name="Sanchez-Andrea I."/>
        </authorList>
    </citation>
    <scope>NUCLEOTIDE SEQUENCE [LARGE SCALE GENOMIC DNA]</scope>
    <source>
        <strain evidence="2 3">TR1</strain>
    </source>
</reference>
<proteinExistence type="inferred from homology"/>
<dbReference type="STRING" id="1562698.DESAMIL20_796"/>
<dbReference type="CDD" id="cd06558">
    <property type="entry name" value="crotonase-like"/>
    <property type="match status" value="1"/>
</dbReference>
<comment type="caution">
    <text evidence="2">The sequence shown here is derived from an EMBL/GenBank/DDBJ whole genome shotgun (WGS) entry which is preliminary data.</text>
</comment>
<dbReference type="Pfam" id="PF00378">
    <property type="entry name" value="ECH_1"/>
    <property type="match status" value="1"/>
</dbReference>
<dbReference type="PANTHER" id="PTHR42964">
    <property type="entry name" value="ENOYL-COA HYDRATASE"/>
    <property type="match status" value="1"/>
</dbReference>
<gene>
    <name evidence="2" type="ORF">DESAMIL20_796</name>
</gene>
<dbReference type="GO" id="GO:0004300">
    <property type="term" value="F:enoyl-CoA hydratase activity"/>
    <property type="evidence" value="ECO:0007669"/>
    <property type="project" value="UniProtKB-EC"/>
</dbReference>
<protein>
    <submittedName>
        <fullName evidence="2">Enoyl-CoA hydratase</fullName>
        <ecNumber evidence="2">4.2.1.17</ecNumber>
    </submittedName>
</protein>
<dbReference type="PANTHER" id="PTHR42964:SF1">
    <property type="entry name" value="POLYKETIDE BIOSYNTHESIS ENOYL-COA HYDRATASE PKSH-RELATED"/>
    <property type="match status" value="1"/>
</dbReference>
<dbReference type="GO" id="GO:0008300">
    <property type="term" value="P:isoprenoid catabolic process"/>
    <property type="evidence" value="ECO:0007669"/>
    <property type="project" value="TreeGrafter"/>
</dbReference>
<dbReference type="AlphaFoldDB" id="A0A1X4XUN1"/>
<evidence type="ECO:0000313" key="3">
    <source>
        <dbReference type="Proteomes" id="UP000194141"/>
    </source>
</evidence>
<keyword evidence="3" id="KW-1185">Reference proteome</keyword>
<organism evidence="2 3">
    <name type="scientific">Desulfurella amilsii</name>
    <dbReference type="NCBI Taxonomy" id="1562698"/>
    <lineage>
        <taxon>Bacteria</taxon>
        <taxon>Pseudomonadati</taxon>
        <taxon>Campylobacterota</taxon>
        <taxon>Desulfurellia</taxon>
        <taxon>Desulfurellales</taxon>
        <taxon>Desulfurellaceae</taxon>
        <taxon>Desulfurella</taxon>
    </lineage>
</organism>
<dbReference type="SUPFAM" id="SSF52096">
    <property type="entry name" value="ClpP/crotonase"/>
    <property type="match status" value="1"/>
</dbReference>
<accession>A0A1X4XUN1</accession>
<comment type="similarity">
    <text evidence="1">Belongs to the enoyl-CoA hydratase/isomerase family.</text>
</comment>
<dbReference type="Gene3D" id="3.90.226.10">
    <property type="entry name" value="2-enoyl-CoA Hydratase, Chain A, domain 1"/>
    <property type="match status" value="1"/>
</dbReference>
<dbReference type="OrthoDB" id="5365311at2"/>